<feature type="region of interest" description="Disordered" evidence="2">
    <location>
        <begin position="594"/>
        <end position="645"/>
    </location>
</feature>
<feature type="compositionally biased region" description="Low complexity" evidence="2">
    <location>
        <begin position="257"/>
        <end position="284"/>
    </location>
</feature>
<name>A0A8H5AU64_9AGAR</name>
<feature type="region of interest" description="Disordered" evidence="2">
    <location>
        <begin position="231"/>
        <end position="285"/>
    </location>
</feature>
<organism evidence="3 4">
    <name type="scientific">Psilocybe cf. subviscida</name>
    <dbReference type="NCBI Taxonomy" id="2480587"/>
    <lineage>
        <taxon>Eukaryota</taxon>
        <taxon>Fungi</taxon>
        <taxon>Dikarya</taxon>
        <taxon>Basidiomycota</taxon>
        <taxon>Agaricomycotina</taxon>
        <taxon>Agaricomycetes</taxon>
        <taxon>Agaricomycetidae</taxon>
        <taxon>Agaricales</taxon>
        <taxon>Agaricineae</taxon>
        <taxon>Strophariaceae</taxon>
        <taxon>Psilocybe</taxon>
    </lineage>
</organism>
<feature type="compositionally biased region" description="Polar residues" evidence="2">
    <location>
        <begin position="613"/>
        <end position="628"/>
    </location>
</feature>
<keyword evidence="1" id="KW-0175">Coiled coil</keyword>
<evidence type="ECO:0000313" key="4">
    <source>
        <dbReference type="Proteomes" id="UP000567179"/>
    </source>
</evidence>
<feature type="coiled-coil region" evidence="1">
    <location>
        <begin position="181"/>
        <end position="216"/>
    </location>
</feature>
<feature type="compositionally biased region" description="Low complexity" evidence="2">
    <location>
        <begin position="629"/>
        <end position="645"/>
    </location>
</feature>
<protein>
    <submittedName>
        <fullName evidence="3">Uncharacterized protein</fullName>
    </submittedName>
</protein>
<evidence type="ECO:0000256" key="1">
    <source>
        <dbReference type="SAM" id="Coils"/>
    </source>
</evidence>
<evidence type="ECO:0000256" key="2">
    <source>
        <dbReference type="SAM" id="MobiDB-lite"/>
    </source>
</evidence>
<feature type="compositionally biased region" description="Basic and acidic residues" evidence="2">
    <location>
        <begin position="76"/>
        <end position="89"/>
    </location>
</feature>
<dbReference type="OrthoDB" id="2855870at2759"/>
<proteinExistence type="predicted"/>
<dbReference type="EMBL" id="JAACJJ010000057">
    <property type="protein sequence ID" value="KAF5310989.1"/>
    <property type="molecule type" value="Genomic_DNA"/>
</dbReference>
<dbReference type="AlphaFoldDB" id="A0A8H5AU64"/>
<reference evidence="3 4" key="1">
    <citation type="journal article" date="2020" name="ISME J.">
        <title>Uncovering the hidden diversity of litter-decomposition mechanisms in mushroom-forming fungi.</title>
        <authorList>
            <person name="Floudas D."/>
            <person name="Bentzer J."/>
            <person name="Ahren D."/>
            <person name="Johansson T."/>
            <person name="Persson P."/>
            <person name="Tunlid A."/>
        </authorList>
    </citation>
    <scope>NUCLEOTIDE SEQUENCE [LARGE SCALE GENOMIC DNA]</scope>
    <source>
        <strain evidence="3 4">CBS 101986</strain>
    </source>
</reference>
<dbReference type="Proteomes" id="UP000567179">
    <property type="component" value="Unassembled WGS sequence"/>
</dbReference>
<comment type="caution">
    <text evidence="3">The sequence shown here is derived from an EMBL/GenBank/DDBJ whole genome shotgun (WGS) entry which is preliminary data.</text>
</comment>
<feature type="region of interest" description="Disordered" evidence="2">
    <location>
        <begin position="1"/>
        <end position="100"/>
    </location>
</feature>
<sequence length="645" mass="72228">MAGRSSTDRNIPVSNNTGPPGGPPDTRSTNSDESVGNKASRMLSTAGRNIMLVMTGSPTKAGRKRKANEATGMSPEKTKNRASRQDHRPSTPTPTNIQTSNTLFDEDMYSEETTTIDNLSVFNRPATLTEEQVINNIAVSLEDTINLARAAKEAGFDSANEKTSKQMEALLATLHDISGKMDIMEERLTQKLQKRAEETEERLTRTIHEMKIHAEENIYRMNKRIQWIEEGDKHKDPNKTEPPTKAPNKATTQALDNNTNNIKTPNTNYNKDVAKPTPTNPTAAHHPSRAIIAYQQNIPESKRRPPADICETLNKALTEIHKEKKIQIVAARYTQHGNIIINTRADQNAADFVKIADAVIPCLHPGIAATARVDVKWYKIQVDGISTRRATIGGEIHTHSTETIHEELTKCNPGYGAIAHHIITKPRWLRTADELQLIPYSSVVFAVDDEEAAKSLLRNGKLAAFGRYCTLRPFQDRPPVIQCSNCWGWEHRETTCKIRRRCRLCSEAHAEGEHPNRGPCDGCRQQIEQAGDTVMDDEECTHRLKCANCALEGRDDHHHKADNRRCPARIEKWGTARANEKKAIKNNEPWTVVKSKAKPRKKSKEDGKKPISEKTNTILSQNTFSPLETLNNTQTDLNNNTIQTN</sequence>
<accession>A0A8H5AU64</accession>
<feature type="compositionally biased region" description="Basic and acidic residues" evidence="2">
    <location>
        <begin position="603"/>
        <end position="612"/>
    </location>
</feature>
<feature type="compositionally biased region" description="Polar residues" evidence="2">
    <location>
        <begin position="1"/>
        <end position="17"/>
    </location>
</feature>
<keyword evidence="4" id="KW-1185">Reference proteome</keyword>
<evidence type="ECO:0000313" key="3">
    <source>
        <dbReference type="EMBL" id="KAF5310989.1"/>
    </source>
</evidence>
<gene>
    <name evidence="3" type="ORF">D9619_007716</name>
</gene>